<accession>M7SZ66</accession>
<proteinExistence type="predicted"/>
<keyword evidence="2" id="KW-1185">Reference proteome</keyword>
<evidence type="ECO:0000313" key="1">
    <source>
        <dbReference type="EMBL" id="EMR62876.1"/>
    </source>
</evidence>
<evidence type="ECO:0000313" key="2">
    <source>
        <dbReference type="Proteomes" id="UP000012174"/>
    </source>
</evidence>
<dbReference type="Proteomes" id="UP000012174">
    <property type="component" value="Unassembled WGS sequence"/>
</dbReference>
<protein>
    <submittedName>
        <fullName evidence="1">Putative duf1680 domain containing protein</fullName>
    </submittedName>
</protein>
<dbReference type="OrthoDB" id="5358475at2759"/>
<dbReference type="KEGG" id="ela:UCREL1_10186"/>
<name>M7SZ66_EUTLA</name>
<gene>
    <name evidence="1" type="ORF">UCREL1_10186</name>
</gene>
<dbReference type="PANTHER" id="PTHR31151">
    <property type="entry name" value="PROLINE-TRNA LIGASE (DUF1680)"/>
    <property type="match status" value="1"/>
</dbReference>
<organism evidence="1 2">
    <name type="scientific">Eutypa lata (strain UCR-EL1)</name>
    <name type="common">Grapevine dieback disease fungus</name>
    <name type="synonym">Eutypa armeniacae</name>
    <dbReference type="NCBI Taxonomy" id="1287681"/>
    <lineage>
        <taxon>Eukaryota</taxon>
        <taxon>Fungi</taxon>
        <taxon>Dikarya</taxon>
        <taxon>Ascomycota</taxon>
        <taxon>Pezizomycotina</taxon>
        <taxon>Sordariomycetes</taxon>
        <taxon>Xylariomycetidae</taxon>
        <taxon>Xylariales</taxon>
        <taxon>Diatrypaceae</taxon>
        <taxon>Eutypa</taxon>
    </lineage>
</organism>
<dbReference type="HOGENOM" id="CLU_016354_1_0_1"/>
<dbReference type="AlphaFoldDB" id="M7SZ66"/>
<dbReference type="OMA" id="CISAELM"/>
<dbReference type="eggNOG" id="ENOG502QVKK">
    <property type="taxonomic scope" value="Eukaryota"/>
</dbReference>
<sequence>METMDMMIKGGEVGEADWRTFWTEESYPKVWTPDSNYNLSWSQTRTAINLLSKSHRSIAGTIIADESITDLSPVHGSELCISAELMFSLSYIYQFLGDNDLADWAERTAFNAFPVSVSPDWWSHQYIQQENQPWSRNLSSASQWVDVNSYSNVFGLEPNYPCCTVNHPQAYPKFLANSFVATEDGNLAHVFLAPGKVSTIVGGNPVTVVAETAYPFGHKIHYEITAELDFFFYIRIPAWANASSTITKPDSDEPPHPLSVTDHSLQEVRIPGNTSYAFTLNLETHVRMEELVQGMVAIYYGPLLYSLAVDYEQTQTVPYSYDFPYGPLPENTTHVHTHDHILTPKSAWNVAVDTSQIQIGMRAAHSPKLESPIWALGAPPVELRIAAVQIEWPIEHDTAAVPPTSNYTVVSAPFSARFVPYGSAKVHMAHLPKIDLPKIQLI</sequence>
<reference evidence="2" key="1">
    <citation type="journal article" date="2013" name="Genome Announc.">
        <title>Draft genome sequence of the grapevine dieback fungus Eutypa lata UCR-EL1.</title>
        <authorList>
            <person name="Blanco-Ulate B."/>
            <person name="Rolshausen P.E."/>
            <person name="Cantu D."/>
        </authorList>
    </citation>
    <scope>NUCLEOTIDE SEQUENCE [LARGE SCALE GENOMIC DNA]</scope>
    <source>
        <strain evidence="2">UCR-EL1</strain>
    </source>
</reference>
<dbReference type="PANTHER" id="PTHR31151:SF0">
    <property type="entry name" value="PROLINE-TRNA LIGASE (DUF1680)"/>
    <property type="match status" value="1"/>
</dbReference>
<dbReference type="EMBL" id="KB707357">
    <property type="protein sequence ID" value="EMR62876.1"/>
    <property type="molecule type" value="Genomic_DNA"/>
</dbReference>